<sequence length="255" mass="29060">MGCVQTRPESAEENGIVQSEKCLGFHIQKSAKIDAVLRKFSTNGVLTEAQLNNCSALLKINTTNYGIYKNINDMLSKIRNEEGDCYLQDLLVIGILLGKGTNEENATLIYQAFDEKMENSIPKERLESEVLEKMFKHSLVTLGSLYCNTIYPNSNELKNLKYITDLLHVKSLCISQISSRMCEFSISTITEEHFVRFISTFMNGSLLTPAGLRGYMRDTYALHPPRKTYSTPYTRRLANAKEQKHEKINKQRNKI</sequence>
<reference evidence="1" key="1">
    <citation type="submission" date="2021-09" db="EMBL/GenBank/DDBJ databases">
        <authorList>
            <consortium name="AG Swart"/>
            <person name="Singh M."/>
            <person name="Singh A."/>
            <person name="Seah K."/>
            <person name="Emmerich C."/>
        </authorList>
    </citation>
    <scope>NUCLEOTIDE SEQUENCE</scope>
    <source>
        <strain evidence="1">ATCC30299</strain>
    </source>
</reference>
<dbReference type="AlphaFoldDB" id="A0AAU9JMV8"/>
<accession>A0AAU9JMV8</accession>
<evidence type="ECO:0000313" key="1">
    <source>
        <dbReference type="EMBL" id="CAG9328576.1"/>
    </source>
</evidence>
<name>A0AAU9JMV8_9CILI</name>
<comment type="caution">
    <text evidence="1">The sequence shown here is derived from an EMBL/GenBank/DDBJ whole genome shotgun (WGS) entry which is preliminary data.</text>
</comment>
<organism evidence="1 2">
    <name type="scientific">Blepharisma stoltei</name>
    <dbReference type="NCBI Taxonomy" id="1481888"/>
    <lineage>
        <taxon>Eukaryota</taxon>
        <taxon>Sar</taxon>
        <taxon>Alveolata</taxon>
        <taxon>Ciliophora</taxon>
        <taxon>Postciliodesmatophora</taxon>
        <taxon>Heterotrichea</taxon>
        <taxon>Heterotrichida</taxon>
        <taxon>Blepharismidae</taxon>
        <taxon>Blepharisma</taxon>
    </lineage>
</organism>
<dbReference type="Proteomes" id="UP001162131">
    <property type="component" value="Unassembled WGS sequence"/>
</dbReference>
<dbReference type="EMBL" id="CAJZBQ010000046">
    <property type="protein sequence ID" value="CAG9328576.1"/>
    <property type="molecule type" value="Genomic_DNA"/>
</dbReference>
<evidence type="ECO:0000313" key="2">
    <source>
        <dbReference type="Proteomes" id="UP001162131"/>
    </source>
</evidence>
<gene>
    <name evidence="1" type="ORF">BSTOLATCC_MIC46573</name>
</gene>
<keyword evidence="2" id="KW-1185">Reference proteome</keyword>
<proteinExistence type="predicted"/>
<protein>
    <submittedName>
        <fullName evidence="1">Uncharacterized protein</fullName>
    </submittedName>
</protein>